<dbReference type="GO" id="GO:0009378">
    <property type="term" value="F:four-way junction helicase activity"/>
    <property type="evidence" value="ECO:0007669"/>
    <property type="project" value="InterPro"/>
</dbReference>
<keyword evidence="4 6" id="KW-0233">DNA recombination</keyword>
<accession>A0A1G2T6N4</accession>
<evidence type="ECO:0000256" key="5">
    <source>
        <dbReference type="ARBA" id="ARBA00023204"/>
    </source>
</evidence>
<evidence type="ECO:0000256" key="2">
    <source>
        <dbReference type="ARBA" id="ARBA00022763"/>
    </source>
</evidence>
<dbReference type="EMBL" id="MHVI01000007">
    <property type="protein sequence ID" value="OHA92449.1"/>
    <property type="molecule type" value="Genomic_DNA"/>
</dbReference>
<dbReference type="GO" id="GO:0005737">
    <property type="term" value="C:cytoplasm"/>
    <property type="evidence" value="ECO:0007669"/>
    <property type="project" value="UniProtKB-SubCell"/>
</dbReference>
<dbReference type="GO" id="GO:0000400">
    <property type="term" value="F:four-way junction DNA binding"/>
    <property type="evidence" value="ECO:0007669"/>
    <property type="project" value="UniProtKB-UniRule"/>
</dbReference>
<dbReference type="Proteomes" id="UP000177746">
    <property type="component" value="Unassembled WGS sequence"/>
</dbReference>
<evidence type="ECO:0000313" key="9">
    <source>
        <dbReference type="Proteomes" id="UP000177746"/>
    </source>
</evidence>
<comment type="subunit">
    <text evidence="6">Homotetramer. Forms an RuvA(8)-RuvB(12)-Holliday junction (HJ) complex. HJ DNA is sandwiched between 2 RuvA tetramers; dsDNA enters through RuvA and exits via RuvB. An RuvB hexamer assembles on each DNA strand where it exits the tetramer. Each RuvB hexamer is contacted by two RuvA subunits (via domain III) on 2 adjacent RuvB subunits; this complex drives branch migration. In the full resolvosome a probable DNA-RuvA(4)-RuvB(12)-RuvC(2) complex forms which resolves the HJ.</text>
</comment>
<protein>
    <recommendedName>
        <fullName evidence="6">Holliday junction branch migration complex subunit RuvA</fullName>
    </recommendedName>
</protein>
<dbReference type="InterPro" id="IPR013849">
    <property type="entry name" value="DNA_helicase_Holl-junc_RuvA_I"/>
</dbReference>
<dbReference type="HAMAP" id="MF_00031">
    <property type="entry name" value="DNA_HJ_migration_RuvA"/>
    <property type="match status" value="1"/>
</dbReference>
<organism evidence="8 9">
    <name type="scientific">Candidatus Zambryskibacteria bacterium RIFCSPHIGHO2_01_FULL_46_30</name>
    <dbReference type="NCBI Taxonomy" id="1802739"/>
    <lineage>
        <taxon>Bacteria</taxon>
        <taxon>Candidatus Zambryskiibacteriota</taxon>
    </lineage>
</organism>
<keyword evidence="8" id="KW-0378">Hydrolase</keyword>
<dbReference type="Gene3D" id="2.40.50.140">
    <property type="entry name" value="Nucleic acid-binding proteins"/>
    <property type="match status" value="1"/>
</dbReference>
<comment type="similarity">
    <text evidence="6">Belongs to the RuvA family.</text>
</comment>
<dbReference type="GO" id="GO:0048476">
    <property type="term" value="C:Holliday junction resolvase complex"/>
    <property type="evidence" value="ECO:0007669"/>
    <property type="project" value="UniProtKB-UniRule"/>
</dbReference>
<dbReference type="InterPro" id="IPR011114">
    <property type="entry name" value="RuvA_C"/>
</dbReference>
<keyword evidence="1 6" id="KW-0963">Cytoplasm</keyword>
<gene>
    <name evidence="6" type="primary">ruvA</name>
    <name evidence="8" type="ORF">A2665_00465</name>
</gene>
<comment type="caution">
    <text evidence="8">The sequence shown here is derived from an EMBL/GenBank/DDBJ whole genome shotgun (WGS) entry which is preliminary data.</text>
</comment>
<dbReference type="InterPro" id="IPR036267">
    <property type="entry name" value="RuvA_C_sf"/>
</dbReference>
<keyword evidence="5 6" id="KW-0234">DNA repair</keyword>
<keyword evidence="2 6" id="KW-0227">DNA damage</keyword>
<dbReference type="AlphaFoldDB" id="A0A1G2T6N4"/>
<dbReference type="GO" id="GO:0005524">
    <property type="term" value="F:ATP binding"/>
    <property type="evidence" value="ECO:0007669"/>
    <property type="project" value="InterPro"/>
</dbReference>
<keyword evidence="3 6" id="KW-0238">DNA-binding</keyword>
<evidence type="ECO:0000259" key="7">
    <source>
        <dbReference type="SMART" id="SM00278"/>
    </source>
</evidence>
<dbReference type="InterPro" id="IPR010994">
    <property type="entry name" value="RuvA_2-like"/>
</dbReference>
<dbReference type="GO" id="GO:0006281">
    <property type="term" value="P:DNA repair"/>
    <property type="evidence" value="ECO:0007669"/>
    <property type="project" value="UniProtKB-UniRule"/>
</dbReference>
<dbReference type="GO" id="GO:0009379">
    <property type="term" value="C:Holliday junction helicase complex"/>
    <property type="evidence" value="ECO:0007669"/>
    <property type="project" value="InterPro"/>
</dbReference>
<comment type="caution">
    <text evidence="6">Lacks conserved residue(s) required for the propagation of feature annotation.</text>
</comment>
<dbReference type="CDD" id="cd14332">
    <property type="entry name" value="UBA_RuvA_C"/>
    <property type="match status" value="1"/>
</dbReference>
<evidence type="ECO:0000256" key="4">
    <source>
        <dbReference type="ARBA" id="ARBA00023172"/>
    </source>
</evidence>
<name>A0A1G2T6N4_9BACT</name>
<feature type="domain" description="Helix-hairpin-helix DNA-binding motif class 1" evidence="7">
    <location>
        <begin position="107"/>
        <end position="126"/>
    </location>
</feature>
<evidence type="ECO:0000256" key="1">
    <source>
        <dbReference type="ARBA" id="ARBA00022490"/>
    </source>
</evidence>
<comment type="function">
    <text evidence="6">The RuvA-RuvB-RuvC complex processes Holliday junction (HJ) DNA during genetic recombination and DNA repair, while the RuvA-RuvB complex plays an important role in the rescue of blocked DNA replication forks via replication fork reversal (RFR). RuvA specifically binds to HJ cruciform DNA, conferring on it an open structure. The RuvB hexamer acts as an ATP-dependent pump, pulling dsDNA into and through the RuvAB complex. HJ branch migration allows RuvC to scan DNA until it finds its consensus sequence, where it cleaves and resolves the cruciform DNA.</text>
</comment>
<keyword evidence="8" id="KW-0347">Helicase</keyword>
<dbReference type="NCBIfam" id="TIGR00084">
    <property type="entry name" value="ruvA"/>
    <property type="match status" value="1"/>
</dbReference>
<evidence type="ECO:0000313" key="8">
    <source>
        <dbReference type="EMBL" id="OHA92449.1"/>
    </source>
</evidence>
<dbReference type="Gene3D" id="1.10.150.20">
    <property type="entry name" value="5' to 3' exonuclease, C-terminal subdomain"/>
    <property type="match status" value="1"/>
</dbReference>
<evidence type="ECO:0000256" key="3">
    <source>
        <dbReference type="ARBA" id="ARBA00023125"/>
    </source>
</evidence>
<dbReference type="Pfam" id="PF07499">
    <property type="entry name" value="RuvA_C"/>
    <property type="match status" value="1"/>
</dbReference>
<comment type="subcellular location">
    <subcellularLocation>
        <location evidence="6">Cytoplasm</location>
    </subcellularLocation>
</comment>
<dbReference type="SUPFAM" id="SSF46929">
    <property type="entry name" value="DNA helicase RuvA subunit, C-terminal domain"/>
    <property type="match status" value="1"/>
</dbReference>
<dbReference type="Pfam" id="PF01330">
    <property type="entry name" value="RuvA_N"/>
    <property type="match status" value="1"/>
</dbReference>
<proteinExistence type="inferred from homology"/>
<dbReference type="InterPro" id="IPR000085">
    <property type="entry name" value="RuvA"/>
</dbReference>
<dbReference type="InterPro" id="IPR003583">
    <property type="entry name" value="Hlx-hairpin-Hlx_DNA-bd_motif"/>
</dbReference>
<reference evidence="8 9" key="1">
    <citation type="journal article" date="2016" name="Nat. Commun.">
        <title>Thousands of microbial genomes shed light on interconnected biogeochemical processes in an aquifer system.</title>
        <authorList>
            <person name="Anantharaman K."/>
            <person name="Brown C.T."/>
            <person name="Hug L.A."/>
            <person name="Sharon I."/>
            <person name="Castelle C.J."/>
            <person name="Probst A.J."/>
            <person name="Thomas B.C."/>
            <person name="Singh A."/>
            <person name="Wilkins M.J."/>
            <person name="Karaoz U."/>
            <person name="Brodie E.L."/>
            <person name="Williams K.H."/>
            <person name="Hubbard S.S."/>
            <person name="Banfield J.F."/>
        </authorList>
    </citation>
    <scope>NUCLEOTIDE SEQUENCE [LARGE SCALE GENOMIC DNA]</scope>
</reference>
<dbReference type="SUPFAM" id="SSF50249">
    <property type="entry name" value="Nucleic acid-binding proteins"/>
    <property type="match status" value="1"/>
</dbReference>
<evidence type="ECO:0000256" key="6">
    <source>
        <dbReference type="HAMAP-Rule" id="MF_00031"/>
    </source>
</evidence>
<dbReference type="SUPFAM" id="SSF47781">
    <property type="entry name" value="RuvA domain 2-like"/>
    <property type="match status" value="1"/>
</dbReference>
<sequence>MIACLSGTVRHKDLHYLVIDISGVGYKVLVTTETALDVAPSSPIFLWTHLVVRETSLELFGFLDKETLDVFELLITIPGIGPKSALGILNVATPSMLRQAVASEDTTYLTRVSGIGKKNAEKIVLELKDKLKITKEDRGLDMRSEGDALEALVSLGYNERDAREALKRVPKETKGAGERVKAALKVLSQHA</sequence>
<feature type="region of interest" description="Domain III" evidence="6">
    <location>
        <begin position="147"/>
        <end position="191"/>
    </location>
</feature>
<dbReference type="InterPro" id="IPR012340">
    <property type="entry name" value="NA-bd_OB-fold"/>
</dbReference>
<dbReference type="SMART" id="SM00278">
    <property type="entry name" value="HhH1"/>
    <property type="match status" value="2"/>
</dbReference>
<dbReference type="GO" id="GO:0006310">
    <property type="term" value="P:DNA recombination"/>
    <property type="evidence" value="ECO:0007669"/>
    <property type="project" value="UniProtKB-UniRule"/>
</dbReference>
<comment type="domain">
    <text evidence="6">Has three domains with a flexible linker between the domains II and III and assumes an 'L' shape. Domain III is highly mobile and contacts RuvB.</text>
</comment>
<keyword evidence="8" id="KW-0067">ATP-binding</keyword>
<dbReference type="Gene3D" id="1.10.8.10">
    <property type="entry name" value="DNA helicase RuvA subunit, C-terminal domain"/>
    <property type="match status" value="1"/>
</dbReference>
<keyword evidence="8" id="KW-0547">Nucleotide-binding</keyword>
<feature type="domain" description="Helix-hairpin-helix DNA-binding motif class 1" evidence="7">
    <location>
        <begin position="72"/>
        <end position="91"/>
    </location>
</feature>
<dbReference type="Pfam" id="PF14520">
    <property type="entry name" value="HHH_5"/>
    <property type="match status" value="1"/>
</dbReference>